<evidence type="ECO:0000259" key="3">
    <source>
        <dbReference type="PROSITE" id="PS50112"/>
    </source>
</evidence>
<dbReference type="Pfam" id="PF00990">
    <property type="entry name" value="GGDEF"/>
    <property type="match status" value="1"/>
</dbReference>
<dbReference type="SMART" id="SM00086">
    <property type="entry name" value="PAC"/>
    <property type="match status" value="1"/>
</dbReference>
<dbReference type="Pfam" id="PF13458">
    <property type="entry name" value="Peripla_BP_6"/>
    <property type="match status" value="1"/>
</dbReference>
<feature type="domain" description="EAL" evidence="5">
    <location>
        <begin position="708"/>
        <end position="962"/>
    </location>
</feature>
<dbReference type="NCBIfam" id="TIGR00254">
    <property type="entry name" value="GGDEF"/>
    <property type="match status" value="1"/>
</dbReference>
<dbReference type="InterPro" id="IPR028082">
    <property type="entry name" value="Peripla_BP_I"/>
</dbReference>
<reference evidence="7 8" key="1">
    <citation type="submission" date="2016-02" db="EMBL/GenBank/DDBJ databases">
        <authorList>
            <person name="Wen L."/>
            <person name="He K."/>
            <person name="Yang H."/>
        </authorList>
    </citation>
    <scope>NUCLEOTIDE SEQUENCE [LARGE SCALE GENOMIC DNA]</scope>
    <source>
        <strain evidence="7 8">TSA40</strain>
    </source>
</reference>
<feature type="domain" description="PAS" evidence="3">
    <location>
        <begin position="406"/>
        <end position="476"/>
    </location>
</feature>
<evidence type="ECO:0000259" key="5">
    <source>
        <dbReference type="PROSITE" id="PS50883"/>
    </source>
</evidence>
<dbReference type="NCBIfam" id="TIGR00229">
    <property type="entry name" value="sensory_box"/>
    <property type="match status" value="1"/>
</dbReference>
<protein>
    <recommendedName>
        <fullName evidence="9">Diguanylate cyclase</fullName>
    </recommendedName>
</protein>
<dbReference type="CDD" id="cd06331">
    <property type="entry name" value="PBP1_AmiC-like"/>
    <property type="match status" value="1"/>
</dbReference>
<dbReference type="Gene3D" id="3.40.50.2300">
    <property type="match status" value="2"/>
</dbReference>
<dbReference type="PROSITE" id="PS50883">
    <property type="entry name" value="EAL"/>
    <property type="match status" value="1"/>
</dbReference>
<dbReference type="Pfam" id="PF13426">
    <property type="entry name" value="PAS_9"/>
    <property type="match status" value="1"/>
</dbReference>
<dbReference type="SUPFAM" id="SSF55785">
    <property type="entry name" value="PYP-like sensor domain (PAS domain)"/>
    <property type="match status" value="1"/>
</dbReference>
<dbReference type="CDD" id="cd01948">
    <property type="entry name" value="EAL"/>
    <property type="match status" value="1"/>
</dbReference>
<evidence type="ECO:0008006" key="9">
    <source>
        <dbReference type="Google" id="ProtNLM"/>
    </source>
</evidence>
<dbReference type="SMART" id="SM00091">
    <property type="entry name" value="PAS"/>
    <property type="match status" value="1"/>
</dbReference>
<dbReference type="InterPro" id="IPR028081">
    <property type="entry name" value="Leu-bd"/>
</dbReference>
<feature type="domain" description="PAC" evidence="4">
    <location>
        <begin position="484"/>
        <end position="534"/>
    </location>
</feature>
<comment type="similarity">
    <text evidence="1">Belongs to the leucine-binding protein family.</text>
</comment>
<dbReference type="Proteomes" id="UP000197535">
    <property type="component" value="Unassembled WGS sequence"/>
</dbReference>
<dbReference type="PROSITE" id="PS50113">
    <property type="entry name" value="PAC"/>
    <property type="match status" value="1"/>
</dbReference>
<dbReference type="InterPro" id="IPR000700">
    <property type="entry name" value="PAS-assoc_C"/>
</dbReference>
<dbReference type="InterPro" id="IPR035965">
    <property type="entry name" value="PAS-like_dom_sf"/>
</dbReference>
<evidence type="ECO:0000259" key="4">
    <source>
        <dbReference type="PROSITE" id="PS50113"/>
    </source>
</evidence>
<dbReference type="SMART" id="SM00052">
    <property type="entry name" value="EAL"/>
    <property type="match status" value="1"/>
</dbReference>
<dbReference type="PANTHER" id="PTHR44757">
    <property type="entry name" value="DIGUANYLATE CYCLASE DGCP"/>
    <property type="match status" value="1"/>
</dbReference>
<dbReference type="Pfam" id="PF00563">
    <property type="entry name" value="EAL"/>
    <property type="match status" value="1"/>
</dbReference>
<gene>
    <name evidence="7" type="ORF">AYR66_22695</name>
</gene>
<dbReference type="CDD" id="cd00130">
    <property type="entry name" value="PAS"/>
    <property type="match status" value="1"/>
</dbReference>
<dbReference type="InterPro" id="IPR001633">
    <property type="entry name" value="EAL_dom"/>
</dbReference>
<dbReference type="RefSeq" id="WP_088708721.1">
    <property type="nucleotide sequence ID" value="NZ_LSTO01000001.1"/>
</dbReference>
<dbReference type="InterPro" id="IPR000160">
    <property type="entry name" value="GGDEF_dom"/>
</dbReference>
<dbReference type="InterPro" id="IPR000014">
    <property type="entry name" value="PAS"/>
</dbReference>
<dbReference type="PROSITE" id="PS50887">
    <property type="entry name" value="GGDEF"/>
    <property type="match status" value="1"/>
</dbReference>
<dbReference type="OrthoDB" id="9813903at2"/>
<dbReference type="InterPro" id="IPR035919">
    <property type="entry name" value="EAL_sf"/>
</dbReference>
<dbReference type="Gene3D" id="3.20.20.450">
    <property type="entry name" value="EAL domain"/>
    <property type="match status" value="1"/>
</dbReference>
<evidence type="ECO:0000256" key="1">
    <source>
        <dbReference type="ARBA" id="ARBA00010062"/>
    </source>
</evidence>
<dbReference type="SUPFAM" id="SSF53822">
    <property type="entry name" value="Periplasmic binding protein-like I"/>
    <property type="match status" value="1"/>
</dbReference>
<organism evidence="7 8">
    <name type="scientific">Noviherbaspirillum denitrificans</name>
    <dbReference type="NCBI Taxonomy" id="1968433"/>
    <lineage>
        <taxon>Bacteria</taxon>
        <taxon>Pseudomonadati</taxon>
        <taxon>Pseudomonadota</taxon>
        <taxon>Betaproteobacteria</taxon>
        <taxon>Burkholderiales</taxon>
        <taxon>Oxalobacteraceae</taxon>
        <taxon>Noviherbaspirillum</taxon>
    </lineage>
</organism>
<dbReference type="AlphaFoldDB" id="A0A254TMN5"/>
<dbReference type="SMART" id="SM00267">
    <property type="entry name" value="GGDEF"/>
    <property type="match status" value="1"/>
</dbReference>
<keyword evidence="2" id="KW-0732">Signal</keyword>
<evidence type="ECO:0000259" key="6">
    <source>
        <dbReference type="PROSITE" id="PS50887"/>
    </source>
</evidence>
<evidence type="ECO:0000313" key="8">
    <source>
        <dbReference type="Proteomes" id="UP000197535"/>
    </source>
</evidence>
<proteinExistence type="inferred from homology"/>
<accession>A0A254TMN5</accession>
<dbReference type="Gene3D" id="3.30.70.270">
    <property type="match status" value="1"/>
</dbReference>
<dbReference type="InterPro" id="IPR029787">
    <property type="entry name" value="Nucleotide_cyclase"/>
</dbReference>
<name>A0A254TMN5_9BURK</name>
<keyword evidence="8" id="KW-1185">Reference proteome</keyword>
<feature type="domain" description="GGDEF" evidence="6">
    <location>
        <begin position="566"/>
        <end position="699"/>
    </location>
</feature>
<dbReference type="CDD" id="cd01949">
    <property type="entry name" value="GGDEF"/>
    <property type="match status" value="1"/>
</dbReference>
<dbReference type="InterPro" id="IPR043128">
    <property type="entry name" value="Rev_trsase/Diguanyl_cyclase"/>
</dbReference>
<dbReference type="PANTHER" id="PTHR44757:SF2">
    <property type="entry name" value="BIOFILM ARCHITECTURE MAINTENANCE PROTEIN MBAA"/>
    <property type="match status" value="1"/>
</dbReference>
<dbReference type="SUPFAM" id="SSF55073">
    <property type="entry name" value="Nucleotide cyclase"/>
    <property type="match status" value="1"/>
</dbReference>
<comment type="caution">
    <text evidence="7">The sequence shown here is derived from an EMBL/GenBank/DDBJ whole genome shotgun (WGS) entry which is preliminary data.</text>
</comment>
<dbReference type="InterPro" id="IPR052155">
    <property type="entry name" value="Biofilm_reg_signaling"/>
</dbReference>
<dbReference type="SUPFAM" id="SSF141868">
    <property type="entry name" value="EAL domain-like"/>
    <property type="match status" value="1"/>
</dbReference>
<dbReference type="PROSITE" id="PS50112">
    <property type="entry name" value="PAS"/>
    <property type="match status" value="1"/>
</dbReference>
<dbReference type="InterPro" id="IPR001610">
    <property type="entry name" value="PAC"/>
</dbReference>
<dbReference type="Gene3D" id="3.30.450.20">
    <property type="entry name" value="PAS domain"/>
    <property type="match status" value="1"/>
</dbReference>
<dbReference type="EMBL" id="LSTO01000001">
    <property type="protein sequence ID" value="OWW21883.1"/>
    <property type="molecule type" value="Genomic_DNA"/>
</dbReference>
<sequence length="977" mass="107581">MRANLKEKHMVDPIRLGLMVPQTKLASMYGTEIALAAEIARDEINARGGILGRPLELVIEDDGSMPDTAVPAARRLVEEARCNAIVGTVLSSSRLAVASRVTEERRIPYLNFTSYEGSISGRYFFHFAALPNQLISKMLPYMVDKYGPRFYFAGSNDEWSRGLIDAAKAVLRERDAECAGEEYLPTGAHAADINRLLERVARSGANVFMPCFPGSDQADVLERFSDRGLKKRMAVAAGHFDEVIASRMSGRARSGIYACSTYFMTIDNARNRAFLDRLSHMPGFWPNGYGILTAFGTGAYVCVHAFASAVELAGSPDSESVVDALEQVSVCGPQGKVVMDPASHHASASTWLGRCDASGAFEIVESFGHNPPLIPDRYRSAGGLRDNGRHVPAPVPTEKDPFALSRPHAAQKILSLADMAIIAATADGTITEANPSACLAFGYAEDELVGMSMHLLLPPHARQRHAQLVQAFIDSGDFERRMSTRNEVMGYRKDGSQFPLEVSIAKFRNGRSWLLVATMRDVTESRKVEAELLRRTTHDPVTGLANRHLFRERLMRALHRSRRDGKAVALLFLDLDGFKLINETHGHEVGDGLLRAITSRLIGQLRGGDSVGRLESDEFVILCEHVEQPENVAVLAERLIDVLRAPFEFDGRPLFVTASIGIAVGTGSTHSADDMLRFAGTATHAVKERGRDGWEFFSQSLHEQARQRLFIANGLRLAINRDELSTRFQPIVAADSGRIVGAELLLRWRPPEGEVSPALFIPIAEMTGSIVPIGAWVFREACRAEAAWRMRWGDQAPYVSLNLSTRQLSDGSLADLFAEILRDTGADPSRITLEITETSLMADVESNLQVLSRLAGFGLRVAVDDFGTGYSSLAQLTRMPVEVMKIDRMFVECMETDGESRLITRAIINLGKSLGLKLVAEGVDSQAQWRELCSMGCDFIQGYLFHRPMPEKDFIALLDEDLSSREGVENACMRCQV</sequence>
<evidence type="ECO:0000313" key="7">
    <source>
        <dbReference type="EMBL" id="OWW21883.1"/>
    </source>
</evidence>
<evidence type="ECO:0000256" key="2">
    <source>
        <dbReference type="ARBA" id="ARBA00022729"/>
    </source>
</evidence>